<keyword evidence="1" id="KW-0597">Phosphoprotein</keyword>
<dbReference type="Pfam" id="PF00196">
    <property type="entry name" value="GerE"/>
    <property type="match status" value="1"/>
</dbReference>
<dbReference type="GO" id="GO:0003677">
    <property type="term" value="F:DNA binding"/>
    <property type="evidence" value="ECO:0007669"/>
    <property type="project" value="UniProtKB-KW"/>
</dbReference>
<feature type="domain" description="HTH luxR-type" evidence="6">
    <location>
        <begin position="162"/>
        <end position="227"/>
    </location>
</feature>
<dbReference type="Gene3D" id="3.40.50.2300">
    <property type="match status" value="1"/>
</dbReference>
<dbReference type="PANTHER" id="PTHR43214:SF24">
    <property type="entry name" value="TRANSCRIPTIONAL REGULATORY PROTEIN NARL-RELATED"/>
    <property type="match status" value="1"/>
</dbReference>
<accession>A0A4R6S0K2</accession>
<dbReference type="OrthoDB" id="2878275at2"/>
<keyword evidence="2" id="KW-0805">Transcription regulation</keyword>
<dbReference type="InterPro" id="IPR016032">
    <property type="entry name" value="Sig_transdc_resp-reg_C-effctor"/>
</dbReference>
<dbReference type="PROSITE" id="PS50043">
    <property type="entry name" value="HTH_LUXR_2"/>
    <property type="match status" value="1"/>
</dbReference>
<evidence type="ECO:0000259" key="6">
    <source>
        <dbReference type="PROSITE" id="PS50043"/>
    </source>
</evidence>
<reference evidence="8 9" key="1">
    <citation type="submission" date="2019-03" db="EMBL/GenBank/DDBJ databases">
        <title>Genomic Encyclopedia of Type Strains, Phase IV (KMG-IV): sequencing the most valuable type-strain genomes for metagenomic binning, comparative biology and taxonomic classification.</title>
        <authorList>
            <person name="Goeker M."/>
        </authorList>
    </citation>
    <scope>NUCLEOTIDE SEQUENCE [LARGE SCALE GENOMIC DNA]</scope>
    <source>
        <strain evidence="8 9">DSM 45361</strain>
    </source>
</reference>
<evidence type="ECO:0000256" key="3">
    <source>
        <dbReference type="ARBA" id="ARBA00023125"/>
    </source>
</evidence>
<dbReference type="InterPro" id="IPR000792">
    <property type="entry name" value="Tscrpt_reg_LuxR_C"/>
</dbReference>
<proteinExistence type="predicted"/>
<evidence type="ECO:0000313" key="8">
    <source>
        <dbReference type="EMBL" id="TDP93022.1"/>
    </source>
</evidence>
<dbReference type="InterPro" id="IPR011006">
    <property type="entry name" value="CheY-like_superfamily"/>
</dbReference>
<evidence type="ECO:0000256" key="4">
    <source>
        <dbReference type="ARBA" id="ARBA00023163"/>
    </source>
</evidence>
<dbReference type="AlphaFoldDB" id="A0A4R6S0K2"/>
<dbReference type="SUPFAM" id="SSF52172">
    <property type="entry name" value="CheY-like"/>
    <property type="match status" value="1"/>
</dbReference>
<dbReference type="CDD" id="cd17535">
    <property type="entry name" value="REC_NarL-like"/>
    <property type="match status" value="1"/>
</dbReference>
<dbReference type="CDD" id="cd06170">
    <property type="entry name" value="LuxR_C_like"/>
    <property type="match status" value="1"/>
</dbReference>
<comment type="caution">
    <text evidence="5">Lacks conserved residue(s) required for the propagation of feature annotation.</text>
</comment>
<dbReference type="PROSITE" id="PS00622">
    <property type="entry name" value="HTH_LUXR_1"/>
    <property type="match status" value="1"/>
</dbReference>
<dbReference type="InterPro" id="IPR001789">
    <property type="entry name" value="Sig_transdc_resp-reg_receiver"/>
</dbReference>
<name>A0A4R6S0K2_LABRH</name>
<dbReference type="InterPro" id="IPR039420">
    <property type="entry name" value="WalR-like"/>
</dbReference>
<dbReference type="GO" id="GO:0006355">
    <property type="term" value="P:regulation of DNA-templated transcription"/>
    <property type="evidence" value="ECO:0007669"/>
    <property type="project" value="InterPro"/>
</dbReference>
<evidence type="ECO:0000256" key="5">
    <source>
        <dbReference type="PROSITE-ProRule" id="PRU00169"/>
    </source>
</evidence>
<dbReference type="SMART" id="SM00421">
    <property type="entry name" value="HTH_LUXR"/>
    <property type="match status" value="1"/>
</dbReference>
<dbReference type="RefSeq" id="WP_133853353.1">
    <property type="nucleotide sequence ID" value="NZ_SNXZ01000007.1"/>
</dbReference>
<protein>
    <submittedName>
        <fullName evidence="8">DNA-binding NarL/FixJ family response regulator</fullName>
    </submittedName>
</protein>
<dbReference type="Proteomes" id="UP000295444">
    <property type="component" value="Unassembled WGS sequence"/>
</dbReference>
<comment type="caution">
    <text evidence="8">The sequence shown here is derived from an EMBL/GenBank/DDBJ whole genome shotgun (WGS) entry which is preliminary data.</text>
</comment>
<sequence length="263" mass="27844">MPQRRTATPGDGPDRIRLYLYHPYHLALIGLRSVLAATPWIDVVGEGGSRRLLARRVHECRADLVLVGLSGDAGTAELDTVSAISALDTDPAPRVIVLSQDHEPHTVLAAVRVGAQAFLSPDASAPELQHAVRVVADGGAVLCPCGAKAVIDAYVGGEAPATPTVHDDLSHRERQVLRLLAMGGSSAEVAARLGVTETTVRSHVHHLLGKLGLSSRAQAIAYAFRHGIVPGVPVRSAGQPLDHLGHAGHRRHVEHGLQRHLHA</sequence>
<feature type="domain" description="Response regulatory" evidence="7">
    <location>
        <begin position="17"/>
        <end position="136"/>
    </location>
</feature>
<dbReference type="InterPro" id="IPR058245">
    <property type="entry name" value="NreC/VraR/RcsB-like_REC"/>
</dbReference>
<dbReference type="PANTHER" id="PTHR43214">
    <property type="entry name" value="TWO-COMPONENT RESPONSE REGULATOR"/>
    <property type="match status" value="1"/>
</dbReference>
<gene>
    <name evidence="8" type="ORF">EV186_107257</name>
</gene>
<dbReference type="EMBL" id="SNXZ01000007">
    <property type="protein sequence ID" value="TDP93022.1"/>
    <property type="molecule type" value="Genomic_DNA"/>
</dbReference>
<dbReference type="PROSITE" id="PS50110">
    <property type="entry name" value="RESPONSE_REGULATORY"/>
    <property type="match status" value="1"/>
</dbReference>
<dbReference type="PRINTS" id="PR00038">
    <property type="entry name" value="HTHLUXR"/>
</dbReference>
<dbReference type="GO" id="GO:0000160">
    <property type="term" value="P:phosphorelay signal transduction system"/>
    <property type="evidence" value="ECO:0007669"/>
    <property type="project" value="InterPro"/>
</dbReference>
<organism evidence="8 9">
    <name type="scientific">Labedaea rhizosphaerae</name>
    <dbReference type="NCBI Taxonomy" id="598644"/>
    <lineage>
        <taxon>Bacteria</taxon>
        <taxon>Bacillati</taxon>
        <taxon>Actinomycetota</taxon>
        <taxon>Actinomycetes</taxon>
        <taxon>Pseudonocardiales</taxon>
        <taxon>Pseudonocardiaceae</taxon>
        <taxon>Labedaea</taxon>
    </lineage>
</organism>
<evidence type="ECO:0000256" key="1">
    <source>
        <dbReference type="ARBA" id="ARBA00022553"/>
    </source>
</evidence>
<keyword evidence="9" id="KW-1185">Reference proteome</keyword>
<keyword evidence="3 8" id="KW-0238">DNA-binding</keyword>
<evidence type="ECO:0000256" key="2">
    <source>
        <dbReference type="ARBA" id="ARBA00023015"/>
    </source>
</evidence>
<dbReference type="SUPFAM" id="SSF46894">
    <property type="entry name" value="C-terminal effector domain of the bipartite response regulators"/>
    <property type="match status" value="1"/>
</dbReference>
<evidence type="ECO:0000313" key="9">
    <source>
        <dbReference type="Proteomes" id="UP000295444"/>
    </source>
</evidence>
<evidence type="ECO:0000259" key="7">
    <source>
        <dbReference type="PROSITE" id="PS50110"/>
    </source>
</evidence>
<keyword evidence="4" id="KW-0804">Transcription</keyword>